<dbReference type="Proteomes" id="UP000585614">
    <property type="component" value="Unassembled WGS sequence"/>
</dbReference>
<dbReference type="EMBL" id="JACAGC010000010">
    <property type="protein sequence ID" value="KAF6339538.1"/>
    <property type="molecule type" value="Genomic_DNA"/>
</dbReference>
<sequence length="179" mass="19526">MRKLGSEKQSDFSTSSNCCKWWDEDQGFWPPGHTLLPRVPSCCPLHCPGWLLPRAVMHRLRVSWPLPGSLPGSPSSHATHGRHSRSQALSSSRPALRHSAASPLCTPNGAASVPLPHRDQMDILSPVEPLSSPGEGTWQEGTQASEEINFMIQGWPTAQEAPPSIPHGRLHQTQQQGGQ</sequence>
<reference evidence="2 3" key="1">
    <citation type="journal article" date="2020" name="Nature">
        <title>Six reference-quality genomes reveal evolution of bat adaptations.</title>
        <authorList>
            <person name="Jebb D."/>
            <person name="Huang Z."/>
            <person name="Pippel M."/>
            <person name="Hughes G.M."/>
            <person name="Lavrichenko K."/>
            <person name="Devanna P."/>
            <person name="Winkler S."/>
            <person name="Jermiin L.S."/>
            <person name="Skirmuntt E.C."/>
            <person name="Katzourakis A."/>
            <person name="Burkitt-Gray L."/>
            <person name="Ray D.A."/>
            <person name="Sullivan K.A.M."/>
            <person name="Roscito J.G."/>
            <person name="Kirilenko B.M."/>
            <person name="Davalos L.M."/>
            <person name="Corthals A.P."/>
            <person name="Power M.L."/>
            <person name="Jones G."/>
            <person name="Ransome R.D."/>
            <person name="Dechmann D.K.N."/>
            <person name="Locatelli A.G."/>
            <person name="Puechmaille S.J."/>
            <person name="Fedrigo O."/>
            <person name="Jarvis E.D."/>
            <person name="Hiller M."/>
            <person name="Vernes S.C."/>
            <person name="Myers E.W."/>
            <person name="Teeling E.C."/>
        </authorList>
    </citation>
    <scope>NUCLEOTIDE SEQUENCE [LARGE SCALE GENOMIC DNA]</scope>
    <source>
        <strain evidence="2">MRhiFer1</strain>
        <tissue evidence="2">Lung</tissue>
    </source>
</reference>
<proteinExistence type="predicted"/>
<dbReference type="AlphaFoldDB" id="A0A7J7WQH1"/>
<evidence type="ECO:0000313" key="2">
    <source>
        <dbReference type="EMBL" id="KAF6339538.1"/>
    </source>
</evidence>
<dbReference type="GO" id="GO:0003677">
    <property type="term" value="F:DNA binding"/>
    <property type="evidence" value="ECO:0007669"/>
    <property type="project" value="UniProtKB-KW"/>
</dbReference>
<accession>A0A7J7WQH1</accession>
<keyword evidence="2" id="KW-0238">DNA-binding</keyword>
<gene>
    <name evidence="2" type="ORF">mRhiFer1_006994</name>
</gene>
<organism evidence="2 3">
    <name type="scientific">Rhinolophus ferrumequinum</name>
    <name type="common">Greater horseshoe bat</name>
    <dbReference type="NCBI Taxonomy" id="59479"/>
    <lineage>
        <taxon>Eukaryota</taxon>
        <taxon>Metazoa</taxon>
        <taxon>Chordata</taxon>
        <taxon>Craniata</taxon>
        <taxon>Vertebrata</taxon>
        <taxon>Euteleostomi</taxon>
        <taxon>Mammalia</taxon>
        <taxon>Eutheria</taxon>
        <taxon>Laurasiatheria</taxon>
        <taxon>Chiroptera</taxon>
        <taxon>Yinpterochiroptera</taxon>
        <taxon>Rhinolophoidea</taxon>
        <taxon>Rhinolophidae</taxon>
        <taxon>Rhinolophinae</taxon>
        <taxon>Rhinolophus</taxon>
    </lineage>
</organism>
<evidence type="ECO:0000313" key="3">
    <source>
        <dbReference type="Proteomes" id="UP000585614"/>
    </source>
</evidence>
<keyword evidence="2" id="KW-0371">Homeobox</keyword>
<protein>
    <submittedName>
        <fullName evidence="2">Intestine specific homeobox</fullName>
    </submittedName>
</protein>
<comment type="caution">
    <text evidence="2">The sequence shown here is derived from an EMBL/GenBank/DDBJ whole genome shotgun (WGS) entry which is preliminary data.</text>
</comment>
<name>A0A7J7WQH1_RHIFE</name>
<feature type="region of interest" description="Disordered" evidence="1">
    <location>
        <begin position="70"/>
        <end position="179"/>
    </location>
</feature>
<evidence type="ECO:0000256" key="1">
    <source>
        <dbReference type="SAM" id="MobiDB-lite"/>
    </source>
</evidence>